<dbReference type="SMART" id="SM00332">
    <property type="entry name" value="PP2Cc"/>
    <property type="match status" value="1"/>
</dbReference>
<evidence type="ECO:0000259" key="13">
    <source>
        <dbReference type="PROSITE" id="PS51746"/>
    </source>
</evidence>
<keyword evidence="6 12" id="KW-0378">Hydrolase</keyword>
<organism evidence="14 15">
    <name type="scientific">Rubroshorea leprosula</name>
    <dbReference type="NCBI Taxonomy" id="152421"/>
    <lineage>
        <taxon>Eukaryota</taxon>
        <taxon>Viridiplantae</taxon>
        <taxon>Streptophyta</taxon>
        <taxon>Embryophyta</taxon>
        <taxon>Tracheophyta</taxon>
        <taxon>Spermatophyta</taxon>
        <taxon>Magnoliopsida</taxon>
        <taxon>eudicotyledons</taxon>
        <taxon>Gunneridae</taxon>
        <taxon>Pentapetalae</taxon>
        <taxon>rosids</taxon>
        <taxon>malvids</taxon>
        <taxon>Malvales</taxon>
        <taxon>Dipterocarpaceae</taxon>
        <taxon>Rubroshorea</taxon>
    </lineage>
</organism>
<dbReference type="GO" id="GO:0004722">
    <property type="term" value="F:protein serine/threonine phosphatase activity"/>
    <property type="evidence" value="ECO:0007669"/>
    <property type="project" value="UniProtKB-EC"/>
</dbReference>
<dbReference type="InterPro" id="IPR001932">
    <property type="entry name" value="PPM-type_phosphatase-like_dom"/>
</dbReference>
<dbReference type="PROSITE" id="PS51746">
    <property type="entry name" value="PPM_2"/>
    <property type="match status" value="1"/>
</dbReference>
<dbReference type="AlphaFoldDB" id="A0AAV5KPF4"/>
<evidence type="ECO:0000313" key="15">
    <source>
        <dbReference type="Proteomes" id="UP001054252"/>
    </source>
</evidence>
<keyword evidence="15" id="KW-1185">Reference proteome</keyword>
<dbReference type="EMBL" id="BPVZ01000072">
    <property type="protein sequence ID" value="GKV26444.1"/>
    <property type="molecule type" value="Genomic_DNA"/>
</dbReference>
<evidence type="ECO:0000256" key="6">
    <source>
        <dbReference type="ARBA" id="ARBA00022801"/>
    </source>
</evidence>
<dbReference type="FunFam" id="3.60.40.10:FF:000020">
    <property type="entry name" value="Probable protein phosphatase 2C 42"/>
    <property type="match status" value="1"/>
</dbReference>
<comment type="caution">
    <text evidence="14">The sequence shown here is derived from an EMBL/GenBank/DDBJ whole genome shotgun (WGS) entry which is preliminary data.</text>
</comment>
<dbReference type="GO" id="GO:0046872">
    <property type="term" value="F:metal ion binding"/>
    <property type="evidence" value="ECO:0007669"/>
    <property type="project" value="UniProtKB-KW"/>
</dbReference>
<proteinExistence type="inferred from homology"/>
<dbReference type="Gene3D" id="3.60.40.10">
    <property type="entry name" value="PPM-type phosphatase domain"/>
    <property type="match status" value="1"/>
</dbReference>
<evidence type="ECO:0000256" key="8">
    <source>
        <dbReference type="ARBA" id="ARBA00022912"/>
    </source>
</evidence>
<dbReference type="PROSITE" id="PS01032">
    <property type="entry name" value="PPM_1"/>
    <property type="match status" value="1"/>
</dbReference>
<dbReference type="PANTHER" id="PTHR47992">
    <property type="entry name" value="PROTEIN PHOSPHATASE"/>
    <property type="match status" value="1"/>
</dbReference>
<comment type="similarity">
    <text evidence="3 12">Belongs to the PP2C family.</text>
</comment>
<evidence type="ECO:0000256" key="3">
    <source>
        <dbReference type="ARBA" id="ARBA00006702"/>
    </source>
</evidence>
<keyword evidence="7" id="KW-0460">Magnesium</keyword>
<gene>
    <name evidence="14" type="ORF">SLEP1_g35741</name>
</gene>
<evidence type="ECO:0000256" key="2">
    <source>
        <dbReference type="ARBA" id="ARBA00001946"/>
    </source>
</evidence>
<comment type="catalytic activity">
    <reaction evidence="11">
        <text>O-phospho-L-threonyl-[protein] + H2O = L-threonyl-[protein] + phosphate</text>
        <dbReference type="Rhea" id="RHEA:47004"/>
        <dbReference type="Rhea" id="RHEA-COMP:11060"/>
        <dbReference type="Rhea" id="RHEA-COMP:11605"/>
        <dbReference type="ChEBI" id="CHEBI:15377"/>
        <dbReference type="ChEBI" id="CHEBI:30013"/>
        <dbReference type="ChEBI" id="CHEBI:43474"/>
        <dbReference type="ChEBI" id="CHEBI:61977"/>
        <dbReference type="EC" id="3.1.3.16"/>
    </reaction>
</comment>
<evidence type="ECO:0000256" key="1">
    <source>
        <dbReference type="ARBA" id="ARBA00001936"/>
    </source>
</evidence>
<reference evidence="14 15" key="1">
    <citation type="journal article" date="2021" name="Commun. Biol.">
        <title>The genome of Shorea leprosula (Dipterocarpaceae) highlights the ecological relevance of drought in aseasonal tropical rainforests.</title>
        <authorList>
            <person name="Ng K.K.S."/>
            <person name="Kobayashi M.J."/>
            <person name="Fawcett J.A."/>
            <person name="Hatakeyama M."/>
            <person name="Paape T."/>
            <person name="Ng C.H."/>
            <person name="Ang C.C."/>
            <person name="Tnah L.H."/>
            <person name="Lee C.T."/>
            <person name="Nishiyama T."/>
            <person name="Sese J."/>
            <person name="O'Brien M.J."/>
            <person name="Copetti D."/>
            <person name="Mohd Noor M.I."/>
            <person name="Ong R.C."/>
            <person name="Putra M."/>
            <person name="Sireger I.Z."/>
            <person name="Indrioko S."/>
            <person name="Kosugi Y."/>
            <person name="Izuno A."/>
            <person name="Isagi Y."/>
            <person name="Lee S.L."/>
            <person name="Shimizu K.K."/>
        </authorList>
    </citation>
    <scope>NUCLEOTIDE SEQUENCE [LARGE SCALE GENOMIC DNA]</scope>
    <source>
        <strain evidence="14">214</strain>
    </source>
</reference>
<keyword evidence="9" id="KW-0464">Manganese</keyword>
<dbReference type="CDD" id="cd00143">
    <property type="entry name" value="PP2Cc"/>
    <property type="match status" value="1"/>
</dbReference>
<evidence type="ECO:0000256" key="5">
    <source>
        <dbReference type="ARBA" id="ARBA00022723"/>
    </source>
</evidence>
<evidence type="ECO:0000256" key="7">
    <source>
        <dbReference type="ARBA" id="ARBA00022842"/>
    </source>
</evidence>
<keyword evidence="8 12" id="KW-0904">Protein phosphatase</keyword>
<dbReference type="Proteomes" id="UP001054252">
    <property type="component" value="Unassembled WGS sequence"/>
</dbReference>
<dbReference type="Pfam" id="PF00481">
    <property type="entry name" value="PP2C"/>
    <property type="match status" value="1"/>
</dbReference>
<dbReference type="InterPro" id="IPR000222">
    <property type="entry name" value="PP2C_BS"/>
</dbReference>
<keyword evidence="5" id="KW-0479">Metal-binding</keyword>
<name>A0AAV5KPF4_9ROSI</name>
<dbReference type="InterPro" id="IPR015655">
    <property type="entry name" value="PP2C"/>
</dbReference>
<protein>
    <recommendedName>
        <fullName evidence="4">protein-serine/threonine phosphatase</fullName>
        <ecNumber evidence="4">3.1.3.16</ecNumber>
    </recommendedName>
</protein>
<dbReference type="EC" id="3.1.3.16" evidence="4"/>
<evidence type="ECO:0000256" key="9">
    <source>
        <dbReference type="ARBA" id="ARBA00023211"/>
    </source>
</evidence>
<evidence type="ECO:0000256" key="12">
    <source>
        <dbReference type="RuleBase" id="RU003465"/>
    </source>
</evidence>
<dbReference type="SUPFAM" id="SSF81606">
    <property type="entry name" value="PP2C-like"/>
    <property type="match status" value="1"/>
</dbReference>
<comment type="catalytic activity">
    <reaction evidence="10">
        <text>O-phospho-L-seryl-[protein] + H2O = L-seryl-[protein] + phosphate</text>
        <dbReference type="Rhea" id="RHEA:20629"/>
        <dbReference type="Rhea" id="RHEA-COMP:9863"/>
        <dbReference type="Rhea" id="RHEA-COMP:11604"/>
        <dbReference type="ChEBI" id="CHEBI:15377"/>
        <dbReference type="ChEBI" id="CHEBI:29999"/>
        <dbReference type="ChEBI" id="CHEBI:43474"/>
        <dbReference type="ChEBI" id="CHEBI:83421"/>
        <dbReference type="EC" id="3.1.3.16"/>
    </reaction>
</comment>
<accession>A0AAV5KPF4</accession>
<feature type="domain" description="PPM-type phosphatase" evidence="13">
    <location>
        <begin position="37"/>
        <end position="355"/>
    </location>
</feature>
<sequence length="397" mass="43878">MAVLQSLYGPLERCFGVAAGGDSLMWHTDLKPHASGDFSIAVVQANSTLEDQSQVCTTPFGTFVGVYDGHGGPEASRFVNKHLFPFLHKFAAEQGGLSVEVIKKAFHETEQEFLNLVKQAFPVRPEIASVGSCCLVGAISNDVLYVANLGDSRAVLGRIVSGDKNYKVVAERLTTDHNVAVNEVRKEVQQLHPDDSQIVVYARGAWRIKGMIQVSRSIGDVYLKKPEFYGDSIFQKFGNPVPLKRPAMTAEPSIISRKLKPEDLFVIFASDGLWDELSDEAAVEIVFKNPRVVSNSFVLKSHISLFQPGIAKRLVRAALQEAARKREMGYDDIKKIEKGARRYFHDDITVIVIYLDQHKGSSSNRFKQNAVSCTTAPVDIYSFNADKVAADVLDIID</sequence>
<comment type="cofactor">
    <cofactor evidence="1">
        <name>Mn(2+)</name>
        <dbReference type="ChEBI" id="CHEBI:29035"/>
    </cofactor>
</comment>
<evidence type="ECO:0000256" key="11">
    <source>
        <dbReference type="ARBA" id="ARBA00048336"/>
    </source>
</evidence>
<comment type="cofactor">
    <cofactor evidence="2">
        <name>Mg(2+)</name>
        <dbReference type="ChEBI" id="CHEBI:18420"/>
    </cofactor>
</comment>
<evidence type="ECO:0000256" key="10">
    <source>
        <dbReference type="ARBA" id="ARBA00047761"/>
    </source>
</evidence>
<dbReference type="InterPro" id="IPR036457">
    <property type="entry name" value="PPM-type-like_dom_sf"/>
</dbReference>
<evidence type="ECO:0000256" key="4">
    <source>
        <dbReference type="ARBA" id="ARBA00013081"/>
    </source>
</evidence>
<evidence type="ECO:0000313" key="14">
    <source>
        <dbReference type="EMBL" id="GKV26444.1"/>
    </source>
</evidence>